<evidence type="ECO:0000313" key="3">
    <source>
        <dbReference type="Proteomes" id="UP000053989"/>
    </source>
</evidence>
<proteinExistence type="predicted"/>
<reference evidence="2 3" key="1">
    <citation type="submission" date="2014-04" db="EMBL/GenBank/DDBJ databases">
        <authorList>
            <consortium name="DOE Joint Genome Institute"/>
            <person name="Kuo A."/>
            <person name="Kohler A."/>
            <person name="Nagy L.G."/>
            <person name="Floudas D."/>
            <person name="Copeland A."/>
            <person name="Barry K.W."/>
            <person name="Cichocki N."/>
            <person name="Veneault-Fourrey C."/>
            <person name="LaButti K."/>
            <person name="Lindquist E.A."/>
            <person name="Lipzen A."/>
            <person name="Lundell T."/>
            <person name="Morin E."/>
            <person name="Murat C."/>
            <person name="Sun H."/>
            <person name="Tunlid A."/>
            <person name="Henrissat B."/>
            <person name="Grigoriev I.V."/>
            <person name="Hibbett D.S."/>
            <person name="Martin F."/>
            <person name="Nordberg H.P."/>
            <person name="Cantor M.N."/>
            <person name="Hua S.X."/>
        </authorList>
    </citation>
    <scope>NUCLEOTIDE SEQUENCE [LARGE SCALE GENOMIC DNA]</scope>
    <source>
        <strain evidence="2 3">Foug A</strain>
    </source>
</reference>
<evidence type="ECO:0000256" key="1">
    <source>
        <dbReference type="SAM" id="SignalP"/>
    </source>
</evidence>
<reference evidence="3" key="2">
    <citation type="submission" date="2015-01" db="EMBL/GenBank/DDBJ databases">
        <title>Evolutionary Origins and Diversification of the Mycorrhizal Mutualists.</title>
        <authorList>
            <consortium name="DOE Joint Genome Institute"/>
            <consortium name="Mycorrhizal Genomics Consortium"/>
            <person name="Kohler A."/>
            <person name="Kuo A."/>
            <person name="Nagy L.G."/>
            <person name="Floudas D."/>
            <person name="Copeland A."/>
            <person name="Barry K.W."/>
            <person name="Cichocki N."/>
            <person name="Veneault-Fourrey C."/>
            <person name="LaButti K."/>
            <person name="Lindquist E.A."/>
            <person name="Lipzen A."/>
            <person name="Lundell T."/>
            <person name="Morin E."/>
            <person name="Murat C."/>
            <person name="Riley R."/>
            <person name="Ohm R."/>
            <person name="Sun H."/>
            <person name="Tunlid A."/>
            <person name="Henrissat B."/>
            <person name="Grigoriev I.V."/>
            <person name="Hibbett D.S."/>
            <person name="Martin F."/>
        </authorList>
    </citation>
    <scope>NUCLEOTIDE SEQUENCE [LARGE SCALE GENOMIC DNA]</scope>
    <source>
        <strain evidence="3">Foug A</strain>
    </source>
</reference>
<dbReference type="EMBL" id="KN822059">
    <property type="protein sequence ID" value="KIM60686.1"/>
    <property type="molecule type" value="Genomic_DNA"/>
</dbReference>
<dbReference type="InParanoid" id="A0A0C3DXT1"/>
<dbReference type="Proteomes" id="UP000053989">
    <property type="component" value="Unassembled WGS sequence"/>
</dbReference>
<organism evidence="2 3">
    <name type="scientific">Scleroderma citrinum Foug A</name>
    <dbReference type="NCBI Taxonomy" id="1036808"/>
    <lineage>
        <taxon>Eukaryota</taxon>
        <taxon>Fungi</taxon>
        <taxon>Dikarya</taxon>
        <taxon>Basidiomycota</taxon>
        <taxon>Agaricomycotina</taxon>
        <taxon>Agaricomycetes</taxon>
        <taxon>Agaricomycetidae</taxon>
        <taxon>Boletales</taxon>
        <taxon>Sclerodermatineae</taxon>
        <taxon>Sclerodermataceae</taxon>
        <taxon>Scleroderma</taxon>
    </lineage>
</organism>
<sequence>MGVHFWLISVLPSSSTHLLVWTLKVAEVEPYIEWPQNTLAYYGTTLQLPKEMPGLQLLRRTSGLLESRSCRHSPTHLSHAKGPPLAICRGHLLPFDGRMDPLKPPRIPDILAKILCTDDVMTIIGSNEQH</sequence>
<keyword evidence="1" id="KW-0732">Signal</keyword>
<dbReference type="HOGENOM" id="CLU_1939392_0_0_1"/>
<keyword evidence="3" id="KW-1185">Reference proteome</keyword>
<accession>A0A0C3DXT1</accession>
<dbReference type="AlphaFoldDB" id="A0A0C3DXT1"/>
<evidence type="ECO:0000313" key="2">
    <source>
        <dbReference type="EMBL" id="KIM60686.1"/>
    </source>
</evidence>
<feature type="signal peptide" evidence="1">
    <location>
        <begin position="1"/>
        <end position="16"/>
    </location>
</feature>
<feature type="chain" id="PRO_5002163629" evidence="1">
    <location>
        <begin position="17"/>
        <end position="130"/>
    </location>
</feature>
<gene>
    <name evidence="2" type="ORF">SCLCIDRAFT_934647</name>
</gene>
<protein>
    <submittedName>
        <fullName evidence="2">Uncharacterized protein</fullName>
    </submittedName>
</protein>
<name>A0A0C3DXT1_9AGAM</name>